<organism evidence="1 2">
    <name type="scientific">Acidithiobacillus thiooxidans</name>
    <name type="common">Thiobacillus thiooxidans</name>
    <dbReference type="NCBI Taxonomy" id="930"/>
    <lineage>
        <taxon>Bacteria</taxon>
        <taxon>Pseudomonadati</taxon>
        <taxon>Pseudomonadota</taxon>
        <taxon>Acidithiobacillia</taxon>
        <taxon>Acidithiobacillales</taxon>
        <taxon>Acidithiobacillaceae</taxon>
        <taxon>Acidithiobacillus</taxon>
    </lineage>
</organism>
<dbReference type="Proteomes" id="UP000095008">
    <property type="component" value="Unassembled WGS sequence"/>
</dbReference>
<protein>
    <submittedName>
        <fullName evidence="1">Uncharacterized protein</fullName>
    </submittedName>
</protein>
<name>A0A1C2HXH6_ACITH</name>
<accession>A0A1C2HXH6</accession>
<proteinExistence type="predicted"/>
<gene>
    <name evidence="1" type="ORF">A6M23_18200</name>
</gene>
<sequence length="140" mass="16048">MRANGTDNLLTIGLFHVALVASANRESSDLLVDGLREMITGLHALMDQEHFKIEFFNGQDLERDLLDLEHLILLMLEEARNESKSLERQCALSQLLDALTGLRWEVVHHTRNNSHRLKAFGTMNNDNQLSNIKLHRLKTH</sequence>
<reference evidence="1" key="1">
    <citation type="journal article" date="2016" name="Int. J. Mol. Sci.">
        <title>Comparative genomics of the extreme acidophile Acidithiobacillus thiooxidans reveals intraspecific divergence and niche adaptation.</title>
        <authorList>
            <person name="Zhang X."/>
            <person name="Feng X."/>
            <person name="Tao J."/>
            <person name="Ma L."/>
            <person name="Xiao Y."/>
            <person name="Liang Y."/>
            <person name="Liu X."/>
            <person name="Yin H."/>
        </authorList>
    </citation>
    <scope>NUCLEOTIDE SEQUENCE [LARGE SCALE GENOMIC DNA]</scope>
    <source>
        <strain evidence="1">DXS-W</strain>
    </source>
</reference>
<evidence type="ECO:0000313" key="2">
    <source>
        <dbReference type="Proteomes" id="UP000095008"/>
    </source>
</evidence>
<comment type="caution">
    <text evidence="1">The sequence shown here is derived from an EMBL/GenBank/DDBJ whole genome shotgun (WGS) entry which is preliminary data.</text>
</comment>
<dbReference type="AlphaFoldDB" id="A0A1C2HXH6"/>
<dbReference type="EMBL" id="LWRY01000266">
    <property type="protein sequence ID" value="OCX68456.1"/>
    <property type="molecule type" value="Genomic_DNA"/>
</dbReference>
<dbReference type="RefSeq" id="WP_065975276.1">
    <property type="nucleotide sequence ID" value="NZ_JAAOMO010000222.1"/>
</dbReference>
<keyword evidence="2" id="KW-1185">Reference proteome</keyword>
<evidence type="ECO:0000313" key="1">
    <source>
        <dbReference type="EMBL" id="OCX68456.1"/>
    </source>
</evidence>